<name>A0A9P6K3P7_9FUNG</name>
<dbReference type="GO" id="GO:0046513">
    <property type="term" value="P:ceramide biosynthetic process"/>
    <property type="evidence" value="ECO:0007669"/>
    <property type="project" value="TreeGrafter"/>
</dbReference>
<feature type="transmembrane region" description="Helical" evidence="10">
    <location>
        <begin position="288"/>
        <end position="310"/>
    </location>
</feature>
<dbReference type="GO" id="GO:0000139">
    <property type="term" value="C:Golgi membrane"/>
    <property type="evidence" value="ECO:0007669"/>
    <property type="project" value="TreeGrafter"/>
</dbReference>
<keyword evidence="4 10" id="KW-0812">Transmembrane</keyword>
<dbReference type="GO" id="GO:0005789">
    <property type="term" value="C:endoplasmic reticulum membrane"/>
    <property type="evidence" value="ECO:0007669"/>
    <property type="project" value="TreeGrafter"/>
</dbReference>
<accession>A0A9P6K3P7</accession>
<evidence type="ECO:0000256" key="6">
    <source>
        <dbReference type="ARBA" id="ARBA00022989"/>
    </source>
</evidence>
<feature type="compositionally biased region" description="Pro residues" evidence="9">
    <location>
        <begin position="66"/>
        <end position="76"/>
    </location>
</feature>
<feature type="transmembrane region" description="Helical" evidence="10">
    <location>
        <begin position="94"/>
        <end position="113"/>
    </location>
</feature>
<comment type="caution">
    <text evidence="12">The sequence shown here is derived from an EMBL/GenBank/DDBJ whole genome shotgun (WGS) entry which is preliminary data.</text>
</comment>
<dbReference type="GO" id="GO:0033188">
    <property type="term" value="F:sphingomyelin synthase activity"/>
    <property type="evidence" value="ECO:0007669"/>
    <property type="project" value="TreeGrafter"/>
</dbReference>
<feature type="transmembrane region" description="Helical" evidence="10">
    <location>
        <begin position="261"/>
        <end position="282"/>
    </location>
</feature>
<dbReference type="InterPro" id="IPR045221">
    <property type="entry name" value="Sphingomyelin_synth-like"/>
</dbReference>
<keyword evidence="3" id="KW-0808">Transferase</keyword>
<evidence type="ECO:0000256" key="7">
    <source>
        <dbReference type="ARBA" id="ARBA00023098"/>
    </source>
</evidence>
<feature type="transmembrane region" description="Helical" evidence="10">
    <location>
        <begin position="151"/>
        <end position="171"/>
    </location>
</feature>
<proteinExistence type="inferred from homology"/>
<organism evidence="12 13">
    <name type="scientific">Mortierella hygrophila</name>
    <dbReference type="NCBI Taxonomy" id="979708"/>
    <lineage>
        <taxon>Eukaryota</taxon>
        <taxon>Fungi</taxon>
        <taxon>Fungi incertae sedis</taxon>
        <taxon>Mucoromycota</taxon>
        <taxon>Mortierellomycotina</taxon>
        <taxon>Mortierellomycetes</taxon>
        <taxon>Mortierellales</taxon>
        <taxon>Mortierellaceae</taxon>
        <taxon>Mortierella</taxon>
    </lineage>
</organism>
<keyword evidence="8 10" id="KW-0472">Membrane</keyword>
<gene>
    <name evidence="12" type="ORF">EC957_011710</name>
</gene>
<dbReference type="EMBL" id="JAAAXW010000085">
    <property type="protein sequence ID" value="KAF9544704.1"/>
    <property type="molecule type" value="Genomic_DNA"/>
</dbReference>
<comment type="subcellular location">
    <subcellularLocation>
        <location evidence="1">Membrane</location>
        <topology evidence="1">Multi-pass membrane protein</topology>
    </subcellularLocation>
</comment>
<evidence type="ECO:0000256" key="10">
    <source>
        <dbReference type="SAM" id="Phobius"/>
    </source>
</evidence>
<sequence>MNAQAEKQEHLSATESLHATGPNQDSQNRHSNVTMVNASQTPSTSPSPLRRNTSSNSSLSQNNISSPPPPPPPPMKPTTDKKRSLWDRAINSEVGRLVCSLVFFAVVCIGMAFCNQFSDHRFVKTNYTHIYLEDRGFDIFPAQQDITPANTFVMTSIVFTLIGIAILCPSWQTRIIVLRRVFWVVGALSVLRATTLSVTTMPTPKPGCKPATATGFGEMFWIALQMIPGTVQACTDDIFSGHTVFMVTCAIQWRLYMRNSWIKYVSFIYITVGLYFVIAVRLHYTVDVVLAIFITYAVWSFYMAMVDTVMEKEYFGLRRHNEKYTMFDSYWLEKEQLKEQRYKQLVDQSSKDDDPSAPQPSALVVKRAQLQHVMNRIRGPGIGYNRGEYDHVAFIPMQYNIWLTGLIRWCDGLDIRMRQSSNGVGVTRWEEYVMEHRTQHNPVSSSILPQHHQSLSSSAVPTAYQAYGKQEINDDEEIAGLDVFGHSGQPAMAQAGHQHPREYTTAPMGLDNIQIVSHQDTANASR</sequence>
<evidence type="ECO:0000256" key="2">
    <source>
        <dbReference type="ARBA" id="ARBA00005441"/>
    </source>
</evidence>
<dbReference type="InterPro" id="IPR025749">
    <property type="entry name" value="Sphingomyelin_synth-like_dom"/>
</dbReference>
<evidence type="ECO:0000313" key="12">
    <source>
        <dbReference type="EMBL" id="KAF9544704.1"/>
    </source>
</evidence>
<evidence type="ECO:0000256" key="4">
    <source>
        <dbReference type="ARBA" id="ARBA00022692"/>
    </source>
</evidence>
<comment type="similarity">
    <text evidence="2">Belongs to the sphingomyelin synthase family.</text>
</comment>
<reference evidence="12" key="1">
    <citation type="journal article" date="2020" name="Fungal Divers.">
        <title>Resolving the Mortierellaceae phylogeny through synthesis of multi-gene phylogenetics and phylogenomics.</title>
        <authorList>
            <person name="Vandepol N."/>
            <person name="Liber J."/>
            <person name="Desiro A."/>
            <person name="Na H."/>
            <person name="Kennedy M."/>
            <person name="Barry K."/>
            <person name="Grigoriev I.V."/>
            <person name="Miller A.N."/>
            <person name="O'Donnell K."/>
            <person name="Stajich J.E."/>
            <person name="Bonito G."/>
        </authorList>
    </citation>
    <scope>NUCLEOTIDE SEQUENCE</scope>
    <source>
        <strain evidence="12">NRRL 2591</strain>
    </source>
</reference>
<keyword evidence="7" id="KW-0443">Lipid metabolism</keyword>
<dbReference type="PANTHER" id="PTHR21290:SF25">
    <property type="entry name" value="SPHINGOMYELIN SYNTHASE-RELATED PROTEIN 1"/>
    <property type="match status" value="1"/>
</dbReference>
<evidence type="ECO:0000313" key="13">
    <source>
        <dbReference type="Proteomes" id="UP000723463"/>
    </source>
</evidence>
<keyword evidence="5" id="KW-0746">Sphingolipid metabolism</keyword>
<dbReference type="Pfam" id="PF14360">
    <property type="entry name" value="PAP2_C"/>
    <property type="match status" value="1"/>
</dbReference>
<dbReference type="Proteomes" id="UP000723463">
    <property type="component" value="Unassembled WGS sequence"/>
</dbReference>
<protein>
    <recommendedName>
        <fullName evidence="11">Sphingomyelin synthase-like domain-containing protein</fullName>
    </recommendedName>
</protein>
<keyword evidence="13" id="KW-1185">Reference proteome</keyword>
<evidence type="ECO:0000256" key="1">
    <source>
        <dbReference type="ARBA" id="ARBA00004141"/>
    </source>
</evidence>
<evidence type="ECO:0000256" key="3">
    <source>
        <dbReference type="ARBA" id="ARBA00022679"/>
    </source>
</evidence>
<keyword evidence="6 10" id="KW-1133">Transmembrane helix</keyword>
<evidence type="ECO:0000256" key="9">
    <source>
        <dbReference type="SAM" id="MobiDB-lite"/>
    </source>
</evidence>
<dbReference type="GO" id="GO:0005886">
    <property type="term" value="C:plasma membrane"/>
    <property type="evidence" value="ECO:0007669"/>
    <property type="project" value="TreeGrafter"/>
</dbReference>
<dbReference type="PANTHER" id="PTHR21290">
    <property type="entry name" value="SPHINGOMYELIN SYNTHETASE"/>
    <property type="match status" value="1"/>
</dbReference>
<dbReference type="GO" id="GO:0047493">
    <property type="term" value="F:ceramide cholinephosphotransferase activity"/>
    <property type="evidence" value="ECO:0007669"/>
    <property type="project" value="TreeGrafter"/>
</dbReference>
<feature type="domain" description="Sphingomyelin synthase-like" evidence="11">
    <location>
        <begin position="234"/>
        <end position="302"/>
    </location>
</feature>
<feature type="compositionally biased region" description="Polar residues" evidence="9">
    <location>
        <begin position="13"/>
        <end position="38"/>
    </location>
</feature>
<feature type="compositionally biased region" description="Basic and acidic residues" evidence="9">
    <location>
        <begin position="1"/>
        <end position="12"/>
    </location>
</feature>
<evidence type="ECO:0000256" key="8">
    <source>
        <dbReference type="ARBA" id="ARBA00023136"/>
    </source>
</evidence>
<dbReference type="AlphaFoldDB" id="A0A9P6K3P7"/>
<evidence type="ECO:0000259" key="11">
    <source>
        <dbReference type="Pfam" id="PF14360"/>
    </source>
</evidence>
<evidence type="ECO:0000256" key="5">
    <source>
        <dbReference type="ARBA" id="ARBA00022919"/>
    </source>
</evidence>
<feature type="region of interest" description="Disordered" evidence="9">
    <location>
        <begin position="1"/>
        <end position="82"/>
    </location>
</feature>
<feature type="compositionally biased region" description="Low complexity" evidence="9">
    <location>
        <begin position="39"/>
        <end position="65"/>
    </location>
</feature>